<keyword evidence="3" id="KW-1185">Reference proteome</keyword>
<dbReference type="PANTHER" id="PTHR43218">
    <property type="entry name" value="PHOSPHORIBOSYLTRANSFERASE-RELATED"/>
    <property type="match status" value="1"/>
</dbReference>
<keyword evidence="2" id="KW-0328">Glycosyltransferase</keyword>
<reference evidence="3" key="1">
    <citation type="submission" date="2019-01" db="EMBL/GenBank/DDBJ databases">
        <title>Gri0909 isolated from a small marine red alga.</title>
        <authorList>
            <person name="Kim J."/>
            <person name="Jeong S.E."/>
            <person name="Jeon C.O."/>
        </authorList>
    </citation>
    <scope>NUCLEOTIDE SEQUENCE [LARGE SCALE GENOMIC DNA]</scope>
    <source>
        <strain evidence="3">Gri0909</strain>
    </source>
</reference>
<dbReference type="GO" id="GO:0016757">
    <property type="term" value="F:glycosyltransferase activity"/>
    <property type="evidence" value="ECO:0007669"/>
    <property type="project" value="UniProtKB-KW"/>
</dbReference>
<evidence type="ECO:0000313" key="3">
    <source>
        <dbReference type="Proteomes" id="UP000287447"/>
    </source>
</evidence>
<dbReference type="EMBL" id="SADE01000003">
    <property type="protein sequence ID" value="RVU35118.1"/>
    <property type="molecule type" value="Genomic_DNA"/>
</dbReference>
<comment type="caution">
    <text evidence="2">The sequence shown here is derived from an EMBL/GenBank/DDBJ whole genome shotgun (WGS) entry which is preliminary data.</text>
</comment>
<dbReference type="OrthoDB" id="7060065at2"/>
<dbReference type="Proteomes" id="UP000287447">
    <property type="component" value="Unassembled WGS sequence"/>
</dbReference>
<dbReference type="SUPFAM" id="SSF53271">
    <property type="entry name" value="PRTase-like"/>
    <property type="match status" value="1"/>
</dbReference>
<feature type="domain" description="Phosphoribosyltransferase" evidence="1">
    <location>
        <begin position="87"/>
        <end position="208"/>
    </location>
</feature>
<dbReference type="RefSeq" id="WP_127767439.1">
    <property type="nucleotide sequence ID" value="NZ_SADE01000003.1"/>
</dbReference>
<keyword evidence="2" id="KW-0808">Transferase</keyword>
<dbReference type="CDD" id="cd06223">
    <property type="entry name" value="PRTases_typeI"/>
    <property type="match status" value="1"/>
</dbReference>
<proteinExistence type="predicted"/>
<evidence type="ECO:0000259" key="1">
    <source>
        <dbReference type="Pfam" id="PF00156"/>
    </source>
</evidence>
<dbReference type="InterPro" id="IPR000836">
    <property type="entry name" value="PRTase_dom"/>
</dbReference>
<dbReference type="NCBIfam" id="NF004689">
    <property type="entry name" value="PRK06031.1"/>
    <property type="match status" value="1"/>
</dbReference>
<accession>A0A437QKT5</accession>
<evidence type="ECO:0000313" key="2">
    <source>
        <dbReference type="EMBL" id="RVU35118.1"/>
    </source>
</evidence>
<name>A0A437QKT5_9PROT</name>
<dbReference type="PANTHER" id="PTHR43218:SF1">
    <property type="entry name" value="PHOSPHORIBOSYLTRANSFERASE"/>
    <property type="match status" value="1"/>
</dbReference>
<protein>
    <submittedName>
        <fullName evidence="2">Phosphoribosyltransferase</fullName>
    </submittedName>
</protein>
<gene>
    <name evidence="2" type="ORF">EOI86_20055</name>
</gene>
<organism evidence="2 3">
    <name type="scientific">Hwanghaeella grinnelliae</name>
    <dbReference type="NCBI Taxonomy" id="2500179"/>
    <lineage>
        <taxon>Bacteria</taxon>
        <taxon>Pseudomonadati</taxon>
        <taxon>Pseudomonadota</taxon>
        <taxon>Alphaproteobacteria</taxon>
        <taxon>Rhodospirillales</taxon>
        <taxon>Rhodospirillaceae</taxon>
        <taxon>Hwanghaeella</taxon>
    </lineage>
</organism>
<dbReference type="InterPro" id="IPR029057">
    <property type="entry name" value="PRTase-like"/>
</dbReference>
<dbReference type="Gene3D" id="3.40.50.2020">
    <property type="match status" value="1"/>
</dbReference>
<dbReference type="Pfam" id="PF00156">
    <property type="entry name" value="Pribosyltran"/>
    <property type="match status" value="1"/>
</dbReference>
<sequence length="246" mass="26197">MKPVTDAAPHFTRPTTDCWQALLPGSDERTTQGPPFQYTYPAPLPNGQVLELPIRAIPGTDRAVASLIANHASFSVIETLVSLMAPMAAAEKPDCIVGLPTLGLAFAPNVAERLGHQNFAPLGYSKKFWYSADLSVPVQSITSPGGNKSLYIDPNIVPRISGKRVILVDDAISSGTTAVAAFALLGQLDCKICGFVCAMRQGVTWREKLNAIGPDYASLVKSPLAGPIFEKVDDGWVPLPGTLDRA</sequence>
<dbReference type="AlphaFoldDB" id="A0A437QKT5"/>